<evidence type="ECO:0000256" key="6">
    <source>
        <dbReference type="ARBA" id="ARBA00022741"/>
    </source>
</evidence>
<evidence type="ECO:0000256" key="7">
    <source>
        <dbReference type="ARBA" id="ARBA00022777"/>
    </source>
</evidence>
<evidence type="ECO:0000256" key="3">
    <source>
        <dbReference type="ARBA" id="ARBA00004868"/>
    </source>
</evidence>
<protein>
    <recommendedName>
        <fullName evidence="11">Hydroxyethylthiazole kinase</fullName>
        <ecNumber evidence="11">2.7.1.50</ecNumber>
    </recommendedName>
    <alternativeName>
        <fullName evidence="11">4-methyl-5-beta-hydroxyethylthiazole kinase</fullName>
        <shortName evidence="11">TH kinase</shortName>
        <shortName evidence="11">Thz kinase</shortName>
    </alternativeName>
</protein>
<dbReference type="PRINTS" id="PR01099">
    <property type="entry name" value="HYETHTZKNASE"/>
</dbReference>
<evidence type="ECO:0000313" key="12">
    <source>
        <dbReference type="EMBL" id="TFU22807.1"/>
    </source>
</evidence>
<dbReference type="GO" id="GO:0009228">
    <property type="term" value="P:thiamine biosynthetic process"/>
    <property type="evidence" value="ECO:0007669"/>
    <property type="project" value="UniProtKB-KW"/>
</dbReference>
<evidence type="ECO:0000256" key="11">
    <source>
        <dbReference type="HAMAP-Rule" id="MF_00228"/>
    </source>
</evidence>
<keyword evidence="5 11" id="KW-0479">Metal-binding</keyword>
<keyword evidence="8 11" id="KW-0067">ATP-binding</keyword>
<dbReference type="RefSeq" id="WP_135012028.1">
    <property type="nucleotide sequence ID" value="NZ_JADGLK010000013.1"/>
</dbReference>
<comment type="similarity">
    <text evidence="11">Belongs to the Thz kinase family.</text>
</comment>
<dbReference type="GO" id="GO:0009229">
    <property type="term" value="P:thiamine diphosphate biosynthetic process"/>
    <property type="evidence" value="ECO:0007669"/>
    <property type="project" value="UniProtKB-UniRule"/>
</dbReference>
<dbReference type="CDD" id="cd01170">
    <property type="entry name" value="THZ_kinase"/>
    <property type="match status" value="1"/>
</dbReference>
<evidence type="ECO:0000256" key="4">
    <source>
        <dbReference type="ARBA" id="ARBA00022679"/>
    </source>
</evidence>
<comment type="function">
    <text evidence="11">Catalyzes the phosphorylation of the hydroxyl group of 4-methyl-5-beta-hydroxyethylthiazole (THZ).</text>
</comment>
<dbReference type="Pfam" id="PF02110">
    <property type="entry name" value="HK"/>
    <property type="match status" value="1"/>
</dbReference>
<dbReference type="EMBL" id="SPQC01000013">
    <property type="protein sequence ID" value="TFU22807.1"/>
    <property type="molecule type" value="Genomic_DNA"/>
</dbReference>
<keyword evidence="7 11" id="KW-0418">Kinase</keyword>
<dbReference type="GO" id="GO:0004417">
    <property type="term" value="F:hydroxyethylthiazole kinase activity"/>
    <property type="evidence" value="ECO:0007669"/>
    <property type="project" value="UniProtKB-UniRule"/>
</dbReference>
<dbReference type="InterPro" id="IPR000417">
    <property type="entry name" value="Hyethyz_kinase"/>
</dbReference>
<evidence type="ECO:0000256" key="9">
    <source>
        <dbReference type="ARBA" id="ARBA00022842"/>
    </source>
</evidence>
<dbReference type="GO" id="GO:0000287">
    <property type="term" value="F:magnesium ion binding"/>
    <property type="evidence" value="ECO:0007669"/>
    <property type="project" value="UniProtKB-UniRule"/>
</dbReference>
<dbReference type="NCBIfam" id="NF006830">
    <property type="entry name" value="PRK09355.1"/>
    <property type="match status" value="1"/>
</dbReference>
<keyword evidence="10 11" id="KW-0784">Thiamine biosynthesis</keyword>
<dbReference type="UniPathway" id="UPA00060">
    <property type="reaction ID" value="UER00139"/>
</dbReference>
<comment type="cofactor">
    <cofactor evidence="2 11">
        <name>Mg(2+)</name>
        <dbReference type="ChEBI" id="CHEBI:18420"/>
    </cofactor>
</comment>
<evidence type="ECO:0000256" key="5">
    <source>
        <dbReference type="ARBA" id="ARBA00022723"/>
    </source>
</evidence>
<feature type="binding site" evidence="11">
    <location>
        <position position="181"/>
    </location>
    <ligand>
        <name>ATP</name>
        <dbReference type="ChEBI" id="CHEBI:30616"/>
    </ligand>
</feature>
<dbReference type="Proteomes" id="UP000297951">
    <property type="component" value="Unassembled WGS sequence"/>
</dbReference>
<evidence type="ECO:0000256" key="8">
    <source>
        <dbReference type="ARBA" id="ARBA00022840"/>
    </source>
</evidence>
<feature type="binding site" evidence="11">
    <location>
        <position position="60"/>
    </location>
    <ligand>
        <name>substrate</name>
    </ligand>
</feature>
<comment type="pathway">
    <text evidence="3 11">Cofactor biosynthesis; thiamine diphosphate biosynthesis; 4-methyl-5-(2-phosphoethyl)-thiazole from 5-(2-hydroxyethyl)-4-methylthiazole: step 1/1.</text>
</comment>
<gene>
    <name evidence="11 12" type="primary">thiM</name>
    <name evidence="12" type="ORF">E4U03_04850</name>
</gene>
<comment type="caution">
    <text evidence="12">The sequence shown here is derived from an EMBL/GenBank/DDBJ whole genome shotgun (WGS) entry which is preliminary data.</text>
</comment>
<feature type="binding site" evidence="11">
    <location>
        <position position="208"/>
    </location>
    <ligand>
        <name>substrate</name>
    </ligand>
</feature>
<evidence type="ECO:0000256" key="1">
    <source>
        <dbReference type="ARBA" id="ARBA00001771"/>
    </source>
</evidence>
<evidence type="ECO:0000256" key="10">
    <source>
        <dbReference type="ARBA" id="ARBA00022977"/>
    </source>
</evidence>
<dbReference type="STRING" id="85336.A7979_06005"/>
<evidence type="ECO:0000256" key="2">
    <source>
        <dbReference type="ARBA" id="ARBA00001946"/>
    </source>
</evidence>
<keyword evidence="6 11" id="KW-0547">Nucleotide-binding</keyword>
<dbReference type="OrthoDB" id="8909021at2"/>
<accession>A0A4Y9F5T3</accession>
<evidence type="ECO:0000313" key="13">
    <source>
        <dbReference type="Proteomes" id="UP000297951"/>
    </source>
</evidence>
<organism evidence="12 13">
    <name type="scientific">Rothia nasimurium</name>
    <dbReference type="NCBI Taxonomy" id="85336"/>
    <lineage>
        <taxon>Bacteria</taxon>
        <taxon>Bacillati</taxon>
        <taxon>Actinomycetota</taxon>
        <taxon>Actinomycetes</taxon>
        <taxon>Micrococcales</taxon>
        <taxon>Micrococcaceae</taxon>
        <taxon>Rothia</taxon>
    </lineage>
</organism>
<dbReference type="EC" id="2.7.1.50" evidence="11"/>
<dbReference type="PIRSF" id="PIRSF000513">
    <property type="entry name" value="Thz_kinase"/>
    <property type="match status" value="1"/>
</dbReference>
<sequence>MQEHASISARLDVPSDSSTAILAAITAVRTTTPLVQCLTNAVVSNITANALLAAGAAPAMCDTPAESYDFARIATGVLVNGGTPSAEQYEGMRQAIAGAKDAGTPWVLDPVAAGALTARTDFYREVMQLSPAVIRGNASEVGVLAGSGRGGRGVDATDKAEDVLAAARVFSQQTGATVAISGAIDYVVTGDQVTAVEGGHPTMAQVIGTGCFLGALVAAYAGAALAAGLDRHDAVVAAHAHTAAAGSVAGSLYATKPGSFAVAWLDALAELSAEQILERVSLRELKAGGQA</sequence>
<keyword evidence="9 11" id="KW-0460">Magnesium</keyword>
<reference evidence="12 13" key="1">
    <citation type="submission" date="2019-03" db="EMBL/GenBank/DDBJ databases">
        <title>Diversity of the mouse oral microbiome.</title>
        <authorList>
            <person name="Joseph S."/>
            <person name="Aduse-Opoku J."/>
            <person name="Curtis M."/>
            <person name="Wade W."/>
            <person name="Hashim A."/>
        </authorList>
    </citation>
    <scope>NUCLEOTIDE SEQUENCE [LARGE SCALE GENOMIC DNA]</scope>
    <source>
        <strain evidence="13">irhom_31</strain>
    </source>
</reference>
<dbReference type="InterPro" id="IPR029056">
    <property type="entry name" value="Ribokinase-like"/>
</dbReference>
<dbReference type="SUPFAM" id="SSF53613">
    <property type="entry name" value="Ribokinase-like"/>
    <property type="match status" value="1"/>
</dbReference>
<feature type="binding site" evidence="11">
    <location>
        <position position="135"/>
    </location>
    <ligand>
        <name>ATP</name>
        <dbReference type="ChEBI" id="CHEBI:30616"/>
    </ligand>
</feature>
<dbReference type="Gene3D" id="3.40.1190.20">
    <property type="match status" value="1"/>
</dbReference>
<comment type="catalytic activity">
    <reaction evidence="1 11">
        <text>5-(2-hydroxyethyl)-4-methylthiazole + ATP = 4-methyl-5-(2-phosphooxyethyl)-thiazole + ADP + H(+)</text>
        <dbReference type="Rhea" id="RHEA:24212"/>
        <dbReference type="ChEBI" id="CHEBI:15378"/>
        <dbReference type="ChEBI" id="CHEBI:17957"/>
        <dbReference type="ChEBI" id="CHEBI:30616"/>
        <dbReference type="ChEBI" id="CHEBI:58296"/>
        <dbReference type="ChEBI" id="CHEBI:456216"/>
        <dbReference type="EC" id="2.7.1.50"/>
    </reaction>
</comment>
<dbReference type="AlphaFoldDB" id="A0A4Y9F5T3"/>
<name>A0A4Y9F5T3_9MICC</name>
<dbReference type="GO" id="GO:0005524">
    <property type="term" value="F:ATP binding"/>
    <property type="evidence" value="ECO:0007669"/>
    <property type="project" value="UniProtKB-UniRule"/>
</dbReference>
<keyword evidence="4 11" id="KW-0808">Transferase</keyword>
<dbReference type="HAMAP" id="MF_00228">
    <property type="entry name" value="Thz_kinase"/>
    <property type="match status" value="1"/>
</dbReference>
<proteinExistence type="inferred from homology"/>